<feature type="region of interest" description="Disordered" evidence="1">
    <location>
        <begin position="40"/>
        <end position="65"/>
    </location>
</feature>
<name>A0A1E3VSH9_9HYPH</name>
<reference evidence="2 3" key="1">
    <citation type="journal article" date="2016" name="Environ. Microbiol.">
        <title>New Methyloceanibacter diversity from North Sea sediments includes methanotroph containing solely the soluble methane monooxygenase.</title>
        <authorList>
            <person name="Vekeman B."/>
            <person name="Kerckhof F.M."/>
            <person name="Cremers G."/>
            <person name="de Vos P."/>
            <person name="Vandamme P."/>
            <person name="Boon N."/>
            <person name="Op den Camp H.J."/>
            <person name="Heylen K."/>
        </authorList>
    </citation>
    <scope>NUCLEOTIDE SEQUENCE [LARGE SCALE GENOMIC DNA]</scope>
    <source>
        <strain evidence="2 3">R-67176</strain>
    </source>
</reference>
<gene>
    <name evidence="2" type="ORF">AUC70_14495</name>
</gene>
<sequence length="65" mass="6702">MAAARPIAVTMRASAMPGATTARLVSFCVAMAVKLLTMPQTVPNRPTNGAAEPTVAKNGRPTSTF</sequence>
<evidence type="ECO:0000313" key="3">
    <source>
        <dbReference type="Proteomes" id="UP000094172"/>
    </source>
</evidence>
<proteinExistence type="predicted"/>
<comment type="caution">
    <text evidence="2">The sequence shown here is derived from an EMBL/GenBank/DDBJ whole genome shotgun (WGS) entry which is preliminary data.</text>
</comment>
<dbReference type="EMBL" id="LPWE01000004">
    <property type="protein sequence ID" value="ODR96490.1"/>
    <property type="molecule type" value="Genomic_DNA"/>
</dbReference>
<evidence type="ECO:0000313" key="2">
    <source>
        <dbReference type="EMBL" id="ODR96490.1"/>
    </source>
</evidence>
<evidence type="ECO:0000256" key="1">
    <source>
        <dbReference type="SAM" id="MobiDB-lite"/>
    </source>
</evidence>
<accession>A0A1E3VSH9</accession>
<dbReference type="AlphaFoldDB" id="A0A1E3VSH9"/>
<protein>
    <submittedName>
        <fullName evidence="2">Uncharacterized protein</fullName>
    </submittedName>
</protein>
<dbReference type="STRING" id="1774970.AUC70_14495"/>
<organism evidence="2 3">
    <name type="scientific">Methyloceanibacter stevinii</name>
    <dbReference type="NCBI Taxonomy" id="1774970"/>
    <lineage>
        <taxon>Bacteria</taxon>
        <taxon>Pseudomonadati</taxon>
        <taxon>Pseudomonadota</taxon>
        <taxon>Alphaproteobacteria</taxon>
        <taxon>Hyphomicrobiales</taxon>
        <taxon>Hyphomicrobiaceae</taxon>
        <taxon>Methyloceanibacter</taxon>
    </lineage>
</organism>
<keyword evidence="3" id="KW-1185">Reference proteome</keyword>
<dbReference type="Proteomes" id="UP000094172">
    <property type="component" value="Unassembled WGS sequence"/>
</dbReference>